<proteinExistence type="predicted"/>
<dbReference type="InterPro" id="IPR001849">
    <property type="entry name" value="PH_domain"/>
</dbReference>
<dbReference type="PANTHER" id="PTHR37283:SF1">
    <property type="entry name" value="PH DOMAIN-CONTAINING PROTEIN YHR131C"/>
    <property type="match status" value="1"/>
</dbReference>
<protein>
    <recommendedName>
        <fullName evidence="2">PH domain-containing protein</fullName>
    </recommendedName>
</protein>
<dbReference type="AlphaFoldDB" id="A0AAV5RL29"/>
<dbReference type="EMBL" id="BTGC01000008">
    <property type="protein sequence ID" value="GMM51846.1"/>
    <property type="molecule type" value="Genomic_DNA"/>
</dbReference>
<sequence>MLSTLISQYRQRKKARAINKSTSKLLRSSTADSNASFASAITLASDSSVQSSASIDSNNTVNSSNSHNSQKSIDSCATDSTLCSTYRFLKAEVLPSYSDPLPTYSPSLTKKGCLSVKNEMSTPLKPSRYRKWTDVEVEVNNTQIRLTRHYGAGGVVRKTSSFSLQFAEVGLALDYTRKTNVFRLRVESKQFVFQCPNRQVMLNWMTALEIAIGLALPLELRPLPEEVKKRRIRHRDYGSSRSTYNPASYNSWDSTFTSWLDNNNTITLMTQRLGRELTKWRPVQRQSRFSFRDFPQLRQDANWEGKEFLYNGRWALIRNQQIEFVK</sequence>
<dbReference type="Pfam" id="PF00169">
    <property type="entry name" value="PH"/>
    <property type="match status" value="1"/>
</dbReference>
<evidence type="ECO:0000256" key="1">
    <source>
        <dbReference type="SAM" id="MobiDB-lite"/>
    </source>
</evidence>
<organism evidence="3 4">
    <name type="scientific">Starmerella bacillaris</name>
    <name type="common">Yeast</name>
    <name type="synonym">Candida zemplinina</name>
    <dbReference type="NCBI Taxonomy" id="1247836"/>
    <lineage>
        <taxon>Eukaryota</taxon>
        <taxon>Fungi</taxon>
        <taxon>Dikarya</taxon>
        <taxon>Ascomycota</taxon>
        <taxon>Saccharomycotina</taxon>
        <taxon>Dipodascomycetes</taxon>
        <taxon>Dipodascales</taxon>
        <taxon>Trichomonascaceae</taxon>
        <taxon>Starmerella</taxon>
    </lineage>
</organism>
<dbReference type="SMART" id="SM00233">
    <property type="entry name" value="PH"/>
    <property type="match status" value="1"/>
</dbReference>
<keyword evidence="4" id="KW-1185">Reference proteome</keyword>
<dbReference type="PANTHER" id="PTHR37283">
    <property type="entry name" value="PH DOMAIN-CONTAINING PROTEIN YHR131C"/>
    <property type="match status" value="1"/>
</dbReference>
<dbReference type="InterPro" id="IPR011993">
    <property type="entry name" value="PH-like_dom_sf"/>
</dbReference>
<evidence type="ECO:0000313" key="3">
    <source>
        <dbReference type="EMBL" id="GMM51846.1"/>
    </source>
</evidence>
<dbReference type="PROSITE" id="PS50003">
    <property type="entry name" value="PH_DOMAIN"/>
    <property type="match status" value="1"/>
</dbReference>
<feature type="compositionally biased region" description="Low complexity" evidence="1">
    <location>
        <begin position="52"/>
        <end position="69"/>
    </location>
</feature>
<gene>
    <name evidence="3" type="ORF">DASB73_028090</name>
</gene>
<dbReference type="Proteomes" id="UP001362899">
    <property type="component" value="Unassembled WGS sequence"/>
</dbReference>
<feature type="domain" description="PH" evidence="2">
    <location>
        <begin position="107"/>
        <end position="213"/>
    </location>
</feature>
<feature type="region of interest" description="Disordered" evidence="1">
    <location>
        <begin position="52"/>
        <end position="74"/>
    </location>
</feature>
<evidence type="ECO:0000313" key="4">
    <source>
        <dbReference type="Proteomes" id="UP001362899"/>
    </source>
</evidence>
<dbReference type="SUPFAM" id="SSF50729">
    <property type="entry name" value="PH domain-like"/>
    <property type="match status" value="1"/>
</dbReference>
<reference evidence="3 4" key="1">
    <citation type="journal article" date="2023" name="Elife">
        <title>Identification of key yeast species and microbe-microbe interactions impacting larval growth of Drosophila in the wild.</title>
        <authorList>
            <person name="Mure A."/>
            <person name="Sugiura Y."/>
            <person name="Maeda R."/>
            <person name="Honda K."/>
            <person name="Sakurai N."/>
            <person name="Takahashi Y."/>
            <person name="Watada M."/>
            <person name="Katoh T."/>
            <person name="Gotoh A."/>
            <person name="Gotoh Y."/>
            <person name="Taniguchi I."/>
            <person name="Nakamura K."/>
            <person name="Hayashi T."/>
            <person name="Katayama T."/>
            <person name="Uemura T."/>
            <person name="Hattori Y."/>
        </authorList>
    </citation>
    <scope>NUCLEOTIDE SEQUENCE [LARGE SCALE GENOMIC DNA]</scope>
    <source>
        <strain evidence="3 4">SB-73</strain>
    </source>
</reference>
<evidence type="ECO:0000259" key="2">
    <source>
        <dbReference type="PROSITE" id="PS50003"/>
    </source>
</evidence>
<name>A0AAV5RL29_STABA</name>
<comment type="caution">
    <text evidence="3">The sequence shown here is derived from an EMBL/GenBank/DDBJ whole genome shotgun (WGS) entry which is preliminary data.</text>
</comment>
<dbReference type="Gene3D" id="2.30.29.30">
    <property type="entry name" value="Pleckstrin-homology domain (PH domain)/Phosphotyrosine-binding domain (PTB)"/>
    <property type="match status" value="1"/>
</dbReference>
<accession>A0AAV5RL29</accession>